<feature type="compositionally biased region" description="Polar residues" evidence="1">
    <location>
        <begin position="553"/>
        <end position="565"/>
    </location>
</feature>
<dbReference type="AlphaFoldDB" id="A0A067MB14"/>
<feature type="region of interest" description="Disordered" evidence="1">
    <location>
        <begin position="544"/>
        <end position="578"/>
    </location>
</feature>
<feature type="transmembrane region" description="Helical" evidence="2">
    <location>
        <begin position="68"/>
        <end position="86"/>
    </location>
</feature>
<evidence type="ECO:0000256" key="1">
    <source>
        <dbReference type="SAM" id="MobiDB-lite"/>
    </source>
</evidence>
<dbReference type="InParanoid" id="A0A067MB14"/>
<dbReference type="EMBL" id="KL198047">
    <property type="protein sequence ID" value="KDQ12948.1"/>
    <property type="molecule type" value="Genomic_DNA"/>
</dbReference>
<keyword evidence="2" id="KW-1133">Transmembrane helix</keyword>
<keyword evidence="2" id="KW-0472">Membrane</keyword>
<accession>A0A067MB14</accession>
<feature type="transmembrane region" description="Helical" evidence="2">
    <location>
        <begin position="267"/>
        <end position="287"/>
    </location>
</feature>
<dbReference type="STRING" id="930990.A0A067MB14"/>
<evidence type="ECO:0000313" key="3">
    <source>
        <dbReference type="EMBL" id="KDQ12948.1"/>
    </source>
</evidence>
<dbReference type="OrthoDB" id="2564696at2759"/>
<reference evidence="4" key="1">
    <citation type="journal article" date="2014" name="Proc. Natl. Acad. Sci. U.S.A.">
        <title>Extensive sampling of basidiomycete genomes demonstrates inadequacy of the white-rot/brown-rot paradigm for wood decay fungi.</title>
        <authorList>
            <person name="Riley R."/>
            <person name="Salamov A.A."/>
            <person name="Brown D.W."/>
            <person name="Nagy L.G."/>
            <person name="Floudas D."/>
            <person name="Held B.W."/>
            <person name="Levasseur A."/>
            <person name="Lombard V."/>
            <person name="Morin E."/>
            <person name="Otillar R."/>
            <person name="Lindquist E.A."/>
            <person name="Sun H."/>
            <person name="LaButti K.M."/>
            <person name="Schmutz J."/>
            <person name="Jabbour D."/>
            <person name="Luo H."/>
            <person name="Baker S.E."/>
            <person name="Pisabarro A.G."/>
            <person name="Walton J.D."/>
            <person name="Blanchette R.A."/>
            <person name="Henrissat B."/>
            <person name="Martin F."/>
            <person name="Cullen D."/>
            <person name="Hibbett D.S."/>
            <person name="Grigoriev I.V."/>
        </authorList>
    </citation>
    <scope>NUCLEOTIDE SEQUENCE [LARGE SCALE GENOMIC DNA]</scope>
    <source>
        <strain evidence="4">FD-172 SS1</strain>
    </source>
</reference>
<feature type="region of interest" description="Disordered" evidence="1">
    <location>
        <begin position="307"/>
        <end position="376"/>
    </location>
</feature>
<protein>
    <submittedName>
        <fullName evidence="3">Uncharacterized protein</fullName>
    </submittedName>
</protein>
<keyword evidence="4" id="KW-1185">Reference proteome</keyword>
<feature type="transmembrane region" description="Helical" evidence="2">
    <location>
        <begin position="98"/>
        <end position="119"/>
    </location>
</feature>
<feature type="region of interest" description="Disordered" evidence="1">
    <location>
        <begin position="427"/>
        <end position="446"/>
    </location>
</feature>
<feature type="transmembrane region" description="Helical" evidence="2">
    <location>
        <begin position="240"/>
        <end position="261"/>
    </location>
</feature>
<feature type="compositionally biased region" description="Polar residues" evidence="1">
    <location>
        <begin position="721"/>
        <end position="741"/>
    </location>
</feature>
<gene>
    <name evidence="3" type="ORF">BOTBODRAFT_56474</name>
</gene>
<proteinExistence type="predicted"/>
<feature type="region of interest" description="Disordered" evidence="1">
    <location>
        <begin position="626"/>
        <end position="668"/>
    </location>
</feature>
<dbReference type="Proteomes" id="UP000027195">
    <property type="component" value="Unassembled WGS sequence"/>
</dbReference>
<feature type="compositionally biased region" description="Low complexity" evidence="1">
    <location>
        <begin position="645"/>
        <end position="657"/>
    </location>
</feature>
<organism evidence="3 4">
    <name type="scientific">Botryobasidium botryosum (strain FD-172 SS1)</name>
    <dbReference type="NCBI Taxonomy" id="930990"/>
    <lineage>
        <taxon>Eukaryota</taxon>
        <taxon>Fungi</taxon>
        <taxon>Dikarya</taxon>
        <taxon>Basidiomycota</taxon>
        <taxon>Agaricomycotina</taxon>
        <taxon>Agaricomycetes</taxon>
        <taxon>Cantharellales</taxon>
        <taxon>Botryobasidiaceae</taxon>
        <taxon>Botryobasidium</taxon>
    </lineage>
</organism>
<feature type="compositionally biased region" description="Polar residues" evidence="1">
    <location>
        <begin position="435"/>
        <end position="446"/>
    </location>
</feature>
<keyword evidence="2" id="KW-0812">Transmembrane</keyword>
<sequence length="766" mass="84025">MAASFIFKHHIRMVDAGTKLPQTQTLALKLNDTEIAHLVADIPFQAVGLLAFCVLIFALVMRRMSKDGLVIIAAGLFAFVAALLDLCKTLHSPQKNASFSIIMIRELGYSFSIGLRFFFFWRFVNSTSRSTPTPRPARSHRSLLLLSTRLEPQDTGWSGREIWELVFKSSILLLVSSVGILNIVWRLALAHFVPYYMQVYVTAAAVETLLSVSLTVELSLLTWRRPSYLRWAALRDHGTVIFAIMVGTAMPVGNLVIFLFSEGTPGRFIQAFELCILLVFVLVSAFYKVPFRGHLLLSGDSNRGITPTPYSRSARQSTHAGAPPTFRPDEESFGEVASIAQQDQSRAPYAYTQSPPWKQRGLTTGDDALAGRGSPKSSQLVLEEADIVGTSAIVSSQVAAVDDERTRPVAPNYSPLEKTRIPIITTTPGISFPPSRQSSSDVYPRSVTSYSSKVSEASTGGETSQRVQRHLNVNNLCVERACSDRIASVGSSGSTRSNFTLSNFPAPPETESIPRLLDCSASTINAAIDTLMEEFAPPRRPFVDCSKGHRRQQSFPNSTRGSDSTLGEGLRIRSDDDASGTRVNVTSFIGDLTIRPPSSLLSTARLEKEYEYKNLQNEMRGLLYGSGDSLSEHSPGPSPGRFKSRTSAAAARRAASAPRKGPAVPKSAASKSFLRYVSPAPSLDFVQSSFNVALPSPPRPTFSPNLNPTRPVRQVQPRSPLATTQPLRTRSRRSQLTQMTLSPDPYRKFEQPRPAPPVPRSATRFI</sequence>
<feature type="compositionally biased region" description="Polar residues" evidence="1">
    <location>
        <begin position="307"/>
        <end position="319"/>
    </location>
</feature>
<feature type="compositionally biased region" description="Polar residues" evidence="1">
    <location>
        <begin position="339"/>
        <end position="356"/>
    </location>
</feature>
<feature type="transmembrane region" description="Helical" evidence="2">
    <location>
        <begin position="165"/>
        <end position="185"/>
    </location>
</feature>
<evidence type="ECO:0000256" key="2">
    <source>
        <dbReference type="SAM" id="Phobius"/>
    </source>
</evidence>
<evidence type="ECO:0000313" key="4">
    <source>
        <dbReference type="Proteomes" id="UP000027195"/>
    </source>
</evidence>
<dbReference type="HOGENOM" id="CLU_364454_0_0_1"/>
<feature type="region of interest" description="Disordered" evidence="1">
    <location>
        <begin position="698"/>
        <end position="766"/>
    </location>
</feature>
<name>A0A067MB14_BOTB1</name>
<feature type="transmembrane region" description="Helical" evidence="2">
    <location>
        <begin position="42"/>
        <end position="61"/>
    </location>
</feature>